<organism evidence="1 2">
    <name type="scientific">Fusarium torulosum</name>
    <dbReference type="NCBI Taxonomy" id="33205"/>
    <lineage>
        <taxon>Eukaryota</taxon>
        <taxon>Fungi</taxon>
        <taxon>Dikarya</taxon>
        <taxon>Ascomycota</taxon>
        <taxon>Pezizomycotina</taxon>
        <taxon>Sordariomycetes</taxon>
        <taxon>Hypocreomycetidae</taxon>
        <taxon>Hypocreales</taxon>
        <taxon>Nectriaceae</taxon>
        <taxon>Fusarium</taxon>
    </lineage>
</organism>
<protein>
    <submittedName>
        <fullName evidence="1">Uncharacterized protein</fullName>
    </submittedName>
</protein>
<evidence type="ECO:0000313" key="1">
    <source>
        <dbReference type="EMBL" id="SPJ92122.1"/>
    </source>
</evidence>
<name>A0AAE8SQ28_9HYPO</name>
<comment type="caution">
    <text evidence="1">The sequence shown here is derived from an EMBL/GenBank/DDBJ whole genome shotgun (WGS) entry which is preliminary data.</text>
</comment>
<reference evidence="1" key="1">
    <citation type="submission" date="2018-03" db="EMBL/GenBank/DDBJ databases">
        <authorList>
            <person name="Guldener U."/>
        </authorList>
    </citation>
    <scope>NUCLEOTIDE SEQUENCE</scope>
</reference>
<dbReference type="EMBL" id="ONZP01000937">
    <property type="protein sequence ID" value="SPJ92122.1"/>
    <property type="molecule type" value="Genomic_DNA"/>
</dbReference>
<evidence type="ECO:0000313" key="2">
    <source>
        <dbReference type="Proteomes" id="UP001187734"/>
    </source>
</evidence>
<accession>A0AAE8SQ28</accession>
<keyword evidence="2" id="KW-1185">Reference proteome</keyword>
<sequence>MEGENVLGAEQSVASSSLLGESHTLIGTGIEAKKATDAKAEYQKNIDLIIKGNEEKEALVKVLKLVKALVLNFKGLLLKMRQAMKAMQELESLFNQQHLSF</sequence>
<dbReference type="Proteomes" id="UP001187734">
    <property type="component" value="Unassembled WGS sequence"/>
</dbReference>
<proteinExistence type="predicted"/>
<dbReference type="AlphaFoldDB" id="A0AAE8SQ28"/>
<gene>
    <name evidence="1" type="ORF">FTOL_13666</name>
</gene>